<dbReference type="RefSeq" id="WP_215916400.1">
    <property type="nucleotide sequence ID" value="NZ_JAHKNI010000002.1"/>
</dbReference>
<dbReference type="EMBL" id="JAHKNI010000002">
    <property type="protein sequence ID" value="MBU3061528.1"/>
    <property type="molecule type" value="Genomic_DNA"/>
</dbReference>
<keyword evidence="1" id="KW-0732">Signal</keyword>
<reference evidence="4 5" key="1">
    <citation type="submission" date="2021-06" db="EMBL/GenBank/DDBJ databases">
        <title>Actinomycetes sequencing.</title>
        <authorList>
            <person name="Shan Q."/>
        </authorList>
    </citation>
    <scope>NUCLEOTIDE SEQUENCE [LARGE SCALE GENOMIC DNA]</scope>
    <source>
        <strain evidence="4 5">NEAU-G5</strain>
    </source>
</reference>
<protein>
    <submittedName>
        <fullName evidence="4">Uncharacterized protein</fullName>
    </submittedName>
</protein>
<feature type="domain" description="DUF7373" evidence="3">
    <location>
        <begin position="256"/>
        <end position="391"/>
    </location>
</feature>
<evidence type="ECO:0000259" key="2">
    <source>
        <dbReference type="Pfam" id="PF24088"/>
    </source>
</evidence>
<accession>A0ABS6AX14</accession>
<evidence type="ECO:0000313" key="5">
    <source>
        <dbReference type="Proteomes" id="UP000733379"/>
    </source>
</evidence>
<dbReference type="Pfam" id="PF24092">
    <property type="entry name" value="DUF7373_C"/>
    <property type="match status" value="1"/>
</dbReference>
<feature type="chain" id="PRO_5045718177" evidence="1">
    <location>
        <begin position="28"/>
        <end position="392"/>
    </location>
</feature>
<feature type="signal peptide" evidence="1">
    <location>
        <begin position="1"/>
        <end position="27"/>
    </location>
</feature>
<keyword evidence="5" id="KW-1185">Reference proteome</keyword>
<evidence type="ECO:0000313" key="4">
    <source>
        <dbReference type="EMBL" id="MBU3061528.1"/>
    </source>
</evidence>
<feature type="domain" description="DUF7373" evidence="2">
    <location>
        <begin position="56"/>
        <end position="251"/>
    </location>
</feature>
<sequence length="392" mass="41890">MQATPAPQCAAALVASALMIIVSGCGAMVSGTPERQETNMSRLDVGHYRIVPRALGDALNNRQARIRESQRLADYVALPSEADPALTQLQDAGLVIDHNGLDGILVNDTFEADTPGLRGGWVVTGQIPPATGSAPPARTMSIAVIELPDAARATAAGSALEHDDFTFASANQPVPMPKYPQARAHWQPTVASLGTWLTHGPFVVFVKVDAPAAPPDLGALVDRTQRALDAELPLLDDFSPTPADRFEHLPLDPDGLLGHTLPSARQTTRQVPDGVYAGRGAIEQLDDPDIRALTTGDIDRAAIGGAKVFHSRTGAAARALWARWRPASRDHLLPPPPGIPGNIECFSDTQESEPDTDECVFQLDHYTVLAKDPNLDVLHQKVAAQYVLLTDR</sequence>
<proteinExistence type="predicted"/>
<dbReference type="InterPro" id="IPR056463">
    <property type="entry name" value="DUF7373_C"/>
</dbReference>
<evidence type="ECO:0000259" key="3">
    <source>
        <dbReference type="Pfam" id="PF24092"/>
    </source>
</evidence>
<gene>
    <name evidence="4" type="ORF">KO481_08320</name>
</gene>
<dbReference type="Proteomes" id="UP000733379">
    <property type="component" value="Unassembled WGS sequence"/>
</dbReference>
<comment type="caution">
    <text evidence="4">The sequence shown here is derived from an EMBL/GenBank/DDBJ whole genome shotgun (WGS) entry which is preliminary data.</text>
</comment>
<organism evidence="4 5">
    <name type="scientific">Nocardia albiluteola</name>
    <dbReference type="NCBI Taxonomy" id="2842303"/>
    <lineage>
        <taxon>Bacteria</taxon>
        <taxon>Bacillati</taxon>
        <taxon>Actinomycetota</taxon>
        <taxon>Actinomycetes</taxon>
        <taxon>Mycobacteriales</taxon>
        <taxon>Nocardiaceae</taxon>
        <taxon>Nocardia</taxon>
    </lineage>
</organism>
<name>A0ABS6AX14_9NOCA</name>
<evidence type="ECO:0000256" key="1">
    <source>
        <dbReference type="SAM" id="SignalP"/>
    </source>
</evidence>
<dbReference type="InterPro" id="IPR055797">
    <property type="entry name" value="DUF7373"/>
</dbReference>
<dbReference type="Pfam" id="PF24088">
    <property type="entry name" value="DUF7373"/>
    <property type="match status" value="1"/>
</dbReference>